<name>A0AA46TLB9_9ACTN</name>
<comment type="subcellular location">
    <subcellularLocation>
        <location evidence="1">Membrane</location>
        <topology evidence="1">Multi-pass membrane protein</topology>
    </subcellularLocation>
</comment>
<feature type="transmembrane region" description="Helical" evidence="5">
    <location>
        <begin position="152"/>
        <end position="175"/>
    </location>
</feature>
<keyword evidence="3 5" id="KW-1133">Transmembrane helix</keyword>
<gene>
    <name evidence="6" type="ORF">L0C25_08170</name>
</gene>
<evidence type="ECO:0000256" key="4">
    <source>
        <dbReference type="ARBA" id="ARBA00023136"/>
    </source>
</evidence>
<evidence type="ECO:0000313" key="7">
    <source>
        <dbReference type="Proteomes" id="UP001164390"/>
    </source>
</evidence>
<dbReference type="AlphaFoldDB" id="A0AA46TLB9"/>
<sequence length="376" mass="39830">MPAAYFVPRDLHPGAWWLWAIGLAVAASRTTNPWLLATIIAVVSYVVVARRSEAPWALAFRMYLYLGLLIVVMRVVFRIIFGGAEGDTVLLELPEIPLPGWAAGVQLLGDVSLEAVLGGLYDGMRLAAMIICLGAANALANPKRLLKAMPPALYEVGTAVVVALSVFPQLAESVVRVRRARRLRGRATRRFDLVRTVAVPVLEDALDRSLRLAAAMDSRGYGRAGTADARQRVVSGTLLIGGLAGICVGAYASQDLTMSRGVAFVALAVGCGSAIGGMTLAGRGARRTRYRPDRWRSAELVTGASGIAVAVGFWLTASADPMGMNVQPDGWPTLDWAPLCVVLIGLLPAWLTPPPALPYAESDAAPAPLVAESVPT</sequence>
<feature type="transmembrane region" description="Helical" evidence="5">
    <location>
        <begin position="233"/>
        <end position="252"/>
    </location>
</feature>
<reference evidence="6" key="1">
    <citation type="submission" date="2022-01" db="EMBL/GenBank/DDBJ databases">
        <title>Nocardioidaceae gen. sp. A5X3R13.</title>
        <authorList>
            <person name="Lopez Marin M.A."/>
            <person name="Uhlik O."/>
        </authorList>
    </citation>
    <scope>NUCLEOTIDE SEQUENCE</scope>
    <source>
        <strain evidence="6">A5X3R13</strain>
    </source>
</reference>
<keyword evidence="4 5" id="KW-0472">Membrane</keyword>
<dbReference type="KEGG" id="sgrg:L0C25_08170"/>
<dbReference type="Proteomes" id="UP001164390">
    <property type="component" value="Chromosome"/>
</dbReference>
<dbReference type="PANTHER" id="PTHR33514">
    <property type="entry name" value="PROTEIN ABCI12, CHLOROPLASTIC"/>
    <property type="match status" value="1"/>
</dbReference>
<evidence type="ECO:0000256" key="2">
    <source>
        <dbReference type="ARBA" id="ARBA00022692"/>
    </source>
</evidence>
<evidence type="ECO:0000313" key="6">
    <source>
        <dbReference type="EMBL" id="UYM07039.1"/>
    </source>
</evidence>
<keyword evidence="2 5" id="KW-0812">Transmembrane</keyword>
<organism evidence="6 7">
    <name type="scientific">Solicola gregarius</name>
    <dbReference type="NCBI Taxonomy" id="2908642"/>
    <lineage>
        <taxon>Bacteria</taxon>
        <taxon>Bacillati</taxon>
        <taxon>Actinomycetota</taxon>
        <taxon>Actinomycetes</taxon>
        <taxon>Propionibacteriales</taxon>
        <taxon>Nocardioidaceae</taxon>
        <taxon>Solicola</taxon>
    </lineage>
</organism>
<dbReference type="CDD" id="cd16914">
    <property type="entry name" value="EcfT"/>
    <property type="match status" value="1"/>
</dbReference>
<feature type="transmembrane region" description="Helical" evidence="5">
    <location>
        <begin position="336"/>
        <end position="352"/>
    </location>
</feature>
<evidence type="ECO:0000256" key="1">
    <source>
        <dbReference type="ARBA" id="ARBA00004141"/>
    </source>
</evidence>
<proteinExistence type="predicted"/>
<evidence type="ECO:0000256" key="5">
    <source>
        <dbReference type="SAM" id="Phobius"/>
    </source>
</evidence>
<dbReference type="Pfam" id="PF02361">
    <property type="entry name" value="CbiQ"/>
    <property type="match status" value="1"/>
</dbReference>
<feature type="transmembrane region" description="Helical" evidence="5">
    <location>
        <begin position="297"/>
        <end position="316"/>
    </location>
</feature>
<dbReference type="RefSeq" id="WP_271635983.1">
    <property type="nucleotide sequence ID" value="NZ_CP094970.1"/>
</dbReference>
<accession>A0AA46TLB9</accession>
<dbReference type="EMBL" id="CP094970">
    <property type="protein sequence ID" value="UYM07039.1"/>
    <property type="molecule type" value="Genomic_DNA"/>
</dbReference>
<dbReference type="PANTHER" id="PTHR33514:SF15">
    <property type="entry name" value="COBALT TRANSPORT PROTEIN"/>
    <property type="match status" value="1"/>
</dbReference>
<evidence type="ECO:0000256" key="3">
    <source>
        <dbReference type="ARBA" id="ARBA00022989"/>
    </source>
</evidence>
<dbReference type="GO" id="GO:0005886">
    <property type="term" value="C:plasma membrane"/>
    <property type="evidence" value="ECO:0007669"/>
    <property type="project" value="TreeGrafter"/>
</dbReference>
<feature type="transmembrane region" description="Helical" evidence="5">
    <location>
        <begin position="60"/>
        <end position="81"/>
    </location>
</feature>
<keyword evidence="7" id="KW-1185">Reference proteome</keyword>
<protein>
    <submittedName>
        <fullName evidence="6">Energy-coupling factor transporter transmembrane protein EcfT</fullName>
    </submittedName>
</protein>
<feature type="transmembrane region" description="Helical" evidence="5">
    <location>
        <begin position="16"/>
        <end position="48"/>
    </location>
</feature>
<dbReference type="InterPro" id="IPR003339">
    <property type="entry name" value="ABC/ECF_trnsptr_transmembrane"/>
</dbReference>
<feature type="transmembrane region" description="Helical" evidence="5">
    <location>
        <begin position="264"/>
        <end position="285"/>
    </location>
</feature>